<dbReference type="OrthoDB" id="1100417at2"/>
<evidence type="ECO:0000313" key="3">
    <source>
        <dbReference type="Proteomes" id="UP000191055"/>
    </source>
</evidence>
<reference evidence="2 3" key="1">
    <citation type="submission" date="2017-02" db="EMBL/GenBank/DDBJ databases">
        <authorList>
            <person name="Peterson S.W."/>
        </authorList>
    </citation>
    <scope>NUCLEOTIDE SEQUENCE [LARGE SCALE GENOMIC DNA]</scope>
    <source>
        <strain evidence="2 3">DSM 24412</strain>
    </source>
</reference>
<gene>
    <name evidence="2" type="ORF">SAMN03080601_01838</name>
</gene>
<sequence>MKKHLFLLALTILLVSCSQSSQTEKELREVLNSQLNIDIFKTIQHRDSLISMQQLREKYNHLSVVYLQDGCSPCYPKFVEWHQKMEEMDEIPGHTVLFVIQTLGYDSFIRKVRRLGEEIDEKYYIIIDPDHQFFINNNQIPDWIMNSSMLIDKESKIKMVGAPWINEDMKTLFYNTVINDNRSLDF</sequence>
<dbReference type="Proteomes" id="UP000191055">
    <property type="component" value="Unassembled WGS sequence"/>
</dbReference>
<dbReference type="AlphaFoldDB" id="A0A1T5GEZ6"/>
<evidence type="ECO:0000313" key="2">
    <source>
        <dbReference type="EMBL" id="SKC06960.1"/>
    </source>
</evidence>
<accession>A0A1T5GEZ6</accession>
<name>A0A1T5GEZ6_9BACT</name>
<proteinExistence type="predicted"/>
<keyword evidence="3" id="KW-1185">Reference proteome</keyword>
<keyword evidence="1" id="KW-0732">Signal</keyword>
<feature type="signal peptide" evidence="1">
    <location>
        <begin position="1"/>
        <end position="21"/>
    </location>
</feature>
<evidence type="ECO:0008006" key="4">
    <source>
        <dbReference type="Google" id="ProtNLM"/>
    </source>
</evidence>
<dbReference type="RefSeq" id="WP_088328515.1">
    <property type="nucleotide sequence ID" value="NZ_CP021904.1"/>
</dbReference>
<protein>
    <recommendedName>
        <fullName evidence="4">AhpC/TSA family protein</fullName>
    </recommendedName>
</protein>
<dbReference type="KEGG" id="asx:CDL62_01675"/>
<dbReference type="EMBL" id="FUYV01000009">
    <property type="protein sequence ID" value="SKC06960.1"/>
    <property type="molecule type" value="Genomic_DNA"/>
</dbReference>
<organism evidence="2 3">
    <name type="scientific">Alkalitalea saponilacus</name>
    <dbReference type="NCBI Taxonomy" id="889453"/>
    <lineage>
        <taxon>Bacteria</taxon>
        <taxon>Pseudomonadati</taxon>
        <taxon>Bacteroidota</taxon>
        <taxon>Bacteroidia</taxon>
        <taxon>Marinilabiliales</taxon>
        <taxon>Marinilabiliaceae</taxon>
        <taxon>Alkalitalea</taxon>
    </lineage>
</organism>
<feature type="chain" id="PRO_5012956389" description="AhpC/TSA family protein" evidence="1">
    <location>
        <begin position="22"/>
        <end position="186"/>
    </location>
</feature>
<evidence type="ECO:0000256" key="1">
    <source>
        <dbReference type="SAM" id="SignalP"/>
    </source>
</evidence>
<dbReference type="PROSITE" id="PS51257">
    <property type="entry name" value="PROKAR_LIPOPROTEIN"/>
    <property type="match status" value="1"/>
</dbReference>